<dbReference type="InterPro" id="IPR008907">
    <property type="entry name" value="TPP/p25"/>
</dbReference>
<organism evidence="3 4">
    <name type="scientific">Dimorphilus gyrociliatus</name>
    <dbReference type="NCBI Taxonomy" id="2664684"/>
    <lineage>
        <taxon>Eukaryota</taxon>
        <taxon>Metazoa</taxon>
        <taxon>Spiralia</taxon>
        <taxon>Lophotrochozoa</taxon>
        <taxon>Annelida</taxon>
        <taxon>Polychaeta</taxon>
        <taxon>Polychaeta incertae sedis</taxon>
        <taxon>Dinophilidae</taxon>
        <taxon>Dimorphilus</taxon>
    </lineage>
</organism>
<sequence length="193" mass="21881">MSITTESTKPESLIRELINDPDFKQAYKSYAQSDKETMMTKMLKIWLRDAGLFEGGWSDGSYDIAYTKAGVRTSFRKADLFKVLLVVSKDYSKATKGCESIDAINEFCQLLKNQKRQLKSITANKSVTDRLTDVSKYTGSHKHRFNPDGTGRGIDGREYRAENKGYVSGYKGQGTYVKQSPEDSDNQRLKIEK</sequence>
<evidence type="ECO:0000313" key="3">
    <source>
        <dbReference type="EMBL" id="CAD5118364.1"/>
    </source>
</evidence>
<name>A0A7I8VQ49_9ANNE</name>
<dbReference type="Proteomes" id="UP000549394">
    <property type="component" value="Unassembled WGS sequence"/>
</dbReference>
<comment type="caution">
    <text evidence="3">The sequence shown here is derived from an EMBL/GenBank/DDBJ whole genome shotgun (WGS) entry which is preliminary data.</text>
</comment>
<dbReference type="PANTHER" id="PTHR12932">
    <property type="entry name" value="P25 ALPHA-RELATED"/>
    <property type="match status" value="1"/>
</dbReference>
<dbReference type="OrthoDB" id="548799at2759"/>
<dbReference type="GO" id="GO:0046785">
    <property type="term" value="P:microtubule polymerization"/>
    <property type="evidence" value="ECO:0007669"/>
    <property type="project" value="InterPro"/>
</dbReference>
<dbReference type="GO" id="GO:0005874">
    <property type="term" value="C:microtubule"/>
    <property type="evidence" value="ECO:0007669"/>
    <property type="project" value="TreeGrafter"/>
</dbReference>
<dbReference type="AlphaFoldDB" id="A0A7I8VQ49"/>
<feature type="region of interest" description="Disordered" evidence="2">
    <location>
        <begin position="138"/>
        <end position="193"/>
    </location>
</feature>
<dbReference type="EMBL" id="CAJFCJ010000008">
    <property type="protein sequence ID" value="CAD5118364.1"/>
    <property type="molecule type" value="Genomic_DNA"/>
</dbReference>
<dbReference type="InterPro" id="IPR011992">
    <property type="entry name" value="EF-hand-dom_pair"/>
</dbReference>
<keyword evidence="4" id="KW-1185">Reference proteome</keyword>
<protein>
    <submittedName>
        <fullName evidence="3">DgyrCDS7075</fullName>
    </submittedName>
</protein>
<evidence type="ECO:0000256" key="1">
    <source>
        <dbReference type="ARBA" id="ARBA00010994"/>
    </source>
</evidence>
<evidence type="ECO:0000313" key="4">
    <source>
        <dbReference type="Proteomes" id="UP000549394"/>
    </source>
</evidence>
<dbReference type="GO" id="GO:0032273">
    <property type="term" value="P:positive regulation of protein polymerization"/>
    <property type="evidence" value="ECO:0007669"/>
    <property type="project" value="TreeGrafter"/>
</dbReference>
<feature type="compositionally biased region" description="Basic and acidic residues" evidence="2">
    <location>
        <begin position="154"/>
        <end position="163"/>
    </location>
</feature>
<accession>A0A7I8VQ49</accession>
<proteinExistence type="inferred from homology"/>
<dbReference type="GO" id="GO:0015631">
    <property type="term" value="F:tubulin binding"/>
    <property type="evidence" value="ECO:0007669"/>
    <property type="project" value="InterPro"/>
</dbReference>
<evidence type="ECO:0000256" key="2">
    <source>
        <dbReference type="SAM" id="MobiDB-lite"/>
    </source>
</evidence>
<dbReference type="PANTHER" id="PTHR12932:SF9">
    <property type="entry name" value="TUBULIN POLYMERIZATION-PROMOTING PROTEIN HOMOLOG"/>
    <property type="match status" value="1"/>
</dbReference>
<reference evidence="3 4" key="1">
    <citation type="submission" date="2020-08" db="EMBL/GenBank/DDBJ databases">
        <authorList>
            <person name="Hejnol A."/>
        </authorList>
    </citation>
    <scope>NUCLEOTIDE SEQUENCE [LARGE SCALE GENOMIC DNA]</scope>
</reference>
<dbReference type="GO" id="GO:0001578">
    <property type="term" value="P:microtubule bundle formation"/>
    <property type="evidence" value="ECO:0007669"/>
    <property type="project" value="TreeGrafter"/>
</dbReference>
<dbReference type="SUPFAM" id="SSF47473">
    <property type="entry name" value="EF-hand"/>
    <property type="match status" value="1"/>
</dbReference>
<comment type="similarity">
    <text evidence="1">Belongs to the TPPP family.</text>
</comment>
<dbReference type="Pfam" id="PF05517">
    <property type="entry name" value="p25-alpha"/>
    <property type="match status" value="1"/>
</dbReference>
<gene>
    <name evidence="3" type="ORF">DGYR_LOCUS6753</name>
</gene>